<keyword evidence="3" id="KW-0808">Transferase</keyword>
<name>A0A414R6W8_9FIRM</name>
<dbReference type="GO" id="GO:0016301">
    <property type="term" value="F:kinase activity"/>
    <property type="evidence" value="ECO:0007669"/>
    <property type="project" value="UniProtKB-KW"/>
</dbReference>
<dbReference type="Pfam" id="PF00625">
    <property type="entry name" value="Guanylate_kin"/>
    <property type="match status" value="1"/>
</dbReference>
<keyword evidence="4" id="KW-1185">Reference proteome</keyword>
<dbReference type="PROSITE" id="PS50052">
    <property type="entry name" value="GUANYLATE_KINASE_2"/>
    <property type="match status" value="1"/>
</dbReference>
<dbReference type="Proteomes" id="UP000284779">
    <property type="component" value="Unassembled WGS sequence"/>
</dbReference>
<protein>
    <submittedName>
        <fullName evidence="3">Guanylate kinase</fullName>
    </submittedName>
</protein>
<accession>A0A414R6W8</accession>
<evidence type="ECO:0000313" key="3">
    <source>
        <dbReference type="EMBL" id="RHF88799.1"/>
    </source>
</evidence>
<sequence>MSKIFFVLGKSCSGKDTIFQSLKENKQLNLKTVVGYTTRPMRVNEKDGVEYFFVDQNKLEELKKAKKVIECRDYNTVYGIWSYFTVDDGQIDLNNGDYLYIGTLESYEQMIDFYGEDVVVPLYIQVETGERLARAVNRERNQSEPKYKELCRRFLADEEDFSEEKIEKAGIKKRFENNNLNQCIKEIEQEIVKKNKVRIK</sequence>
<dbReference type="PROSITE" id="PS00856">
    <property type="entry name" value="GUANYLATE_KINASE_1"/>
    <property type="match status" value="1"/>
</dbReference>
<dbReference type="InterPro" id="IPR050716">
    <property type="entry name" value="MAGUK"/>
</dbReference>
<proteinExistence type="predicted"/>
<comment type="caution">
    <text evidence="3">The sequence shown here is derived from an EMBL/GenBank/DDBJ whole genome shotgun (WGS) entry which is preliminary data.</text>
</comment>
<keyword evidence="3" id="KW-0418">Kinase</keyword>
<dbReference type="InterPro" id="IPR027417">
    <property type="entry name" value="P-loop_NTPase"/>
</dbReference>
<evidence type="ECO:0000313" key="2">
    <source>
        <dbReference type="EMBL" id="RHA18383.1"/>
    </source>
</evidence>
<dbReference type="EMBL" id="QRHR01000005">
    <property type="protein sequence ID" value="RHF88799.1"/>
    <property type="molecule type" value="Genomic_DNA"/>
</dbReference>
<dbReference type="RefSeq" id="WP_117970712.1">
    <property type="nucleotide sequence ID" value="NZ_CATWJF010000049.1"/>
</dbReference>
<dbReference type="InterPro" id="IPR020590">
    <property type="entry name" value="Guanylate_kinase_CS"/>
</dbReference>
<dbReference type="InterPro" id="IPR008145">
    <property type="entry name" value="GK/Ca_channel_bsu"/>
</dbReference>
<feature type="domain" description="Guanylate kinase-like" evidence="1">
    <location>
        <begin position="2"/>
        <end position="192"/>
    </location>
</feature>
<dbReference type="AlphaFoldDB" id="A0A414R6W8"/>
<dbReference type="SMART" id="SM00072">
    <property type="entry name" value="GuKc"/>
    <property type="match status" value="1"/>
</dbReference>
<evidence type="ECO:0000313" key="5">
    <source>
        <dbReference type="Proteomes" id="UP000286186"/>
    </source>
</evidence>
<dbReference type="PANTHER" id="PTHR23122">
    <property type="entry name" value="MEMBRANE-ASSOCIATED GUANYLATE KINASE MAGUK"/>
    <property type="match status" value="1"/>
</dbReference>
<gene>
    <name evidence="3" type="ORF">DW652_06065</name>
    <name evidence="2" type="ORF">DW944_07615</name>
</gene>
<evidence type="ECO:0000313" key="4">
    <source>
        <dbReference type="Proteomes" id="UP000284779"/>
    </source>
</evidence>
<dbReference type="SUPFAM" id="SSF52540">
    <property type="entry name" value="P-loop containing nucleoside triphosphate hydrolases"/>
    <property type="match status" value="1"/>
</dbReference>
<dbReference type="Gene3D" id="3.40.50.300">
    <property type="entry name" value="P-loop containing nucleotide triphosphate hydrolases"/>
    <property type="match status" value="1"/>
</dbReference>
<dbReference type="EMBL" id="QSFD01000006">
    <property type="protein sequence ID" value="RHA18383.1"/>
    <property type="molecule type" value="Genomic_DNA"/>
</dbReference>
<dbReference type="InterPro" id="IPR008144">
    <property type="entry name" value="Guanylate_kin-like_dom"/>
</dbReference>
<dbReference type="Proteomes" id="UP000286186">
    <property type="component" value="Unassembled WGS sequence"/>
</dbReference>
<evidence type="ECO:0000259" key="1">
    <source>
        <dbReference type="PROSITE" id="PS50052"/>
    </source>
</evidence>
<organism evidence="3 5">
    <name type="scientific">Eubacterium ventriosum</name>
    <dbReference type="NCBI Taxonomy" id="39496"/>
    <lineage>
        <taxon>Bacteria</taxon>
        <taxon>Bacillati</taxon>
        <taxon>Bacillota</taxon>
        <taxon>Clostridia</taxon>
        <taxon>Eubacteriales</taxon>
        <taxon>Eubacteriaceae</taxon>
        <taxon>Eubacterium</taxon>
    </lineage>
</organism>
<reference evidence="4 5" key="1">
    <citation type="submission" date="2018-08" db="EMBL/GenBank/DDBJ databases">
        <title>A genome reference for cultivated species of the human gut microbiota.</title>
        <authorList>
            <person name="Zou Y."/>
            <person name="Xue W."/>
            <person name="Luo G."/>
        </authorList>
    </citation>
    <scope>NUCLEOTIDE SEQUENCE [LARGE SCALE GENOMIC DNA]</scope>
    <source>
        <strain evidence="3 5">AM23-22</strain>
        <strain evidence="2 4">AM44-11BH</strain>
    </source>
</reference>